<dbReference type="Proteomes" id="UP000335636">
    <property type="component" value="Unassembled WGS sequence"/>
</dbReference>
<organism evidence="2 3">
    <name type="scientific">Marmota monax</name>
    <name type="common">Woodchuck</name>
    <dbReference type="NCBI Taxonomy" id="9995"/>
    <lineage>
        <taxon>Eukaryota</taxon>
        <taxon>Metazoa</taxon>
        <taxon>Chordata</taxon>
        <taxon>Craniata</taxon>
        <taxon>Vertebrata</taxon>
        <taxon>Euteleostomi</taxon>
        <taxon>Mammalia</taxon>
        <taxon>Eutheria</taxon>
        <taxon>Euarchontoglires</taxon>
        <taxon>Glires</taxon>
        <taxon>Rodentia</taxon>
        <taxon>Sciuromorpha</taxon>
        <taxon>Sciuridae</taxon>
        <taxon>Xerinae</taxon>
        <taxon>Marmotini</taxon>
        <taxon>Marmota</taxon>
    </lineage>
</organism>
<comment type="caution">
    <text evidence="2">The sequence shown here is derived from an EMBL/GenBank/DDBJ whole genome shotgun (WGS) entry which is preliminary data.</text>
</comment>
<feature type="region of interest" description="Disordered" evidence="1">
    <location>
        <begin position="173"/>
        <end position="197"/>
    </location>
</feature>
<feature type="region of interest" description="Disordered" evidence="1">
    <location>
        <begin position="1"/>
        <end position="75"/>
    </location>
</feature>
<feature type="region of interest" description="Disordered" evidence="1">
    <location>
        <begin position="279"/>
        <end position="342"/>
    </location>
</feature>
<feature type="compositionally biased region" description="Low complexity" evidence="1">
    <location>
        <begin position="173"/>
        <end position="182"/>
    </location>
</feature>
<evidence type="ECO:0000313" key="3">
    <source>
        <dbReference type="Proteomes" id="UP000335636"/>
    </source>
</evidence>
<proteinExistence type="predicted"/>
<evidence type="ECO:0000313" key="2">
    <source>
        <dbReference type="EMBL" id="VTJ64729.1"/>
    </source>
</evidence>
<protein>
    <submittedName>
        <fullName evidence="2">Uncharacterized protein</fullName>
    </submittedName>
</protein>
<dbReference type="AlphaFoldDB" id="A0A5E4B7C7"/>
<name>A0A5E4B7C7_MARMO</name>
<reference evidence="2" key="1">
    <citation type="submission" date="2019-04" db="EMBL/GenBank/DDBJ databases">
        <authorList>
            <person name="Alioto T."/>
            <person name="Alioto T."/>
        </authorList>
    </citation>
    <scope>NUCLEOTIDE SEQUENCE [LARGE SCALE GENOMIC DNA]</scope>
</reference>
<feature type="compositionally biased region" description="Gly residues" evidence="1">
    <location>
        <begin position="183"/>
        <end position="197"/>
    </location>
</feature>
<feature type="region of interest" description="Disordered" evidence="1">
    <location>
        <begin position="127"/>
        <end position="148"/>
    </location>
</feature>
<sequence>MAQPPCNVLPLRSLSQVPSRGLEPGDALQDNEQPHRQGSPVASGPQRSHSFCKDKRNGPLVVSDRGMAGEEPRLPGNLPPRLGLWAGGGAQAAVWESRLSPRRCVCGLCGEGLGPLGFPRPVQKEPSLVRPGRASGHAPGPAPSKAPSVVTVGLTAGRGRLRMRAEAGRPRFPRWAPGAWAPRGGGAGGRSAGGTGRAGVSLRGLALPCPWGGCPRARWWTELGRRSRPRGSRLLRESPRPRARAGATSGISRWSFQCRDTWGPVAFLLAPGLGGVTGSAGGARAGGDSSSRCSFVRSRLGPWPGTQPHLNPRPRLPAPGSRPRREPLFPEPPRAPLAGGAGEALDSRRRLLSSPRSFRKVLIPDACTAHSLVWC</sequence>
<dbReference type="EMBL" id="CABDUW010000276">
    <property type="protein sequence ID" value="VTJ64729.1"/>
    <property type="molecule type" value="Genomic_DNA"/>
</dbReference>
<evidence type="ECO:0000256" key="1">
    <source>
        <dbReference type="SAM" id="MobiDB-lite"/>
    </source>
</evidence>
<feature type="region of interest" description="Disordered" evidence="1">
    <location>
        <begin position="227"/>
        <end position="246"/>
    </location>
</feature>
<gene>
    <name evidence="2" type="ORF">MONAX_5E045409</name>
</gene>
<accession>A0A5E4B7C7</accession>
<keyword evidence="3" id="KW-1185">Reference proteome</keyword>